<keyword evidence="3" id="KW-1185">Reference proteome</keyword>
<feature type="region of interest" description="Disordered" evidence="1">
    <location>
        <begin position="1"/>
        <end position="24"/>
    </location>
</feature>
<organism evidence="2 3">
    <name type="scientific">Podila minutissima</name>
    <dbReference type="NCBI Taxonomy" id="64525"/>
    <lineage>
        <taxon>Eukaryota</taxon>
        <taxon>Fungi</taxon>
        <taxon>Fungi incertae sedis</taxon>
        <taxon>Mucoromycota</taxon>
        <taxon>Mortierellomycotina</taxon>
        <taxon>Mortierellomycetes</taxon>
        <taxon>Mortierellales</taxon>
        <taxon>Mortierellaceae</taxon>
        <taxon>Podila</taxon>
    </lineage>
</organism>
<sequence length="293" mass="32895">MNRAMSMRRANTMGPGRSGTIRGRVLGQGDVGAAKEVMFKTKPCDVFQWRDDAWEPLVEEDDCHVELRITTANRVAMAVETFESHQLVLNAWVVESTTFRRASETDISVSMDMGASVQWFLVALNNAREADEFCHAFQRTKERAMYDPSLQRPTASPVLSRGDSLASTVIQQSVKREKPVKQTLSSMYPPAECKLFLQGGDHGQWMSLGNARVEIKMERPSGRVRLFVGLGTKKRVLDSVIVQCDCLELVGPKKLAITLMNPAEKMSIIYMLQFKDEVITTKIFEGLSLNENE</sequence>
<name>A0A9P5SHU1_9FUNG</name>
<evidence type="ECO:0000256" key="1">
    <source>
        <dbReference type="SAM" id="MobiDB-lite"/>
    </source>
</evidence>
<evidence type="ECO:0008006" key="4">
    <source>
        <dbReference type="Google" id="ProtNLM"/>
    </source>
</evidence>
<protein>
    <recommendedName>
        <fullName evidence="4">RanBD1 domain-containing protein</fullName>
    </recommendedName>
</protein>
<reference evidence="2" key="1">
    <citation type="journal article" date="2020" name="Fungal Divers.">
        <title>Resolving the Mortierellaceae phylogeny through synthesis of multi-gene phylogenetics and phylogenomics.</title>
        <authorList>
            <person name="Vandepol N."/>
            <person name="Liber J."/>
            <person name="Desiro A."/>
            <person name="Na H."/>
            <person name="Kennedy M."/>
            <person name="Barry K."/>
            <person name="Grigoriev I.V."/>
            <person name="Miller A.N."/>
            <person name="O'Donnell K."/>
            <person name="Stajich J.E."/>
            <person name="Bonito G."/>
        </authorList>
    </citation>
    <scope>NUCLEOTIDE SEQUENCE</scope>
    <source>
        <strain evidence="2">NVP1</strain>
    </source>
</reference>
<dbReference type="Proteomes" id="UP000696485">
    <property type="component" value="Unassembled WGS sequence"/>
</dbReference>
<accession>A0A9P5SHU1</accession>
<gene>
    <name evidence="2" type="ORF">BG006_009114</name>
</gene>
<dbReference type="AlphaFoldDB" id="A0A9P5SHU1"/>
<evidence type="ECO:0000313" key="2">
    <source>
        <dbReference type="EMBL" id="KAF9327602.1"/>
    </source>
</evidence>
<dbReference type="SUPFAM" id="SSF50729">
    <property type="entry name" value="PH domain-like"/>
    <property type="match status" value="1"/>
</dbReference>
<comment type="caution">
    <text evidence="2">The sequence shown here is derived from an EMBL/GenBank/DDBJ whole genome shotgun (WGS) entry which is preliminary data.</text>
</comment>
<proteinExistence type="predicted"/>
<evidence type="ECO:0000313" key="3">
    <source>
        <dbReference type="Proteomes" id="UP000696485"/>
    </source>
</evidence>
<dbReference type="EMBL" id="JAAAUY010000648">
    <property type="protein sequence ID" value="KAF9327602.1"/>
    <property type="molecule type" value="Genomic_DNA"/>
</dbReference>